<gene>
    <name evidence="3" type="ORF">B7Z01_02625</name>
</gene>
<evidence type="ECO:0000313" key="3">
    <source>
        <dbReference type="EMBL" id="OYX35359.1"/>
    </source>
</evidence>
<dbReference type="GO" id="GO:0016887">
    <property type="term" value="F:ATP hydrolysis activity"/>
    <property type="evidence" value="ECO:0007669"/>
    <property type="project" value="InterPro"/>
</dbReference>
<proteinExistence type="predicted"/>
<dbReference type="InterPro" id="IPR005654">
    <property type="entry name" value="ATPase_AFG1-like"/>
</dbReference>
<evidence type="ECO:0000313" key="4">
    <source>
        <dbReference type="Proteomes" id="UP000215595"/>
    </source>
</evidence>
<dbReference type="PANTHER" id="PTHR12169:SF6">
    <property type="entry name" value="AFG1-LIKE ATPASE"/>
    <property type="match status" value="1"/>
</dbReference>
<organism evidence="3 4">
    <name type="scientific">Brevundimonas subvibrioides</name>
    <dbReference type="NCBI Taxonomy" id="74313"/>
    <lineage>
        <taxon>Bacteria</taxon>
        <taxon>Pseudomonadati</taxon>
        <taxon>Pseudomonadota</taxon>
        <taxon>Alphaproteobacteria</taxon>
        <taxon>Caulobacterales</taxon>
        <taxon>Caulobacteraceae</taxon>
        <taxon>Brevundimonas</taxon>
    </lineage>
</organism>
<keyword evidence="1" id="KW-0547">Nucleotide-binding</keyword>
<dbReference type="AlphaFoldDB" id="A0A258FT95"/>
<keyword evidence="3" id="KW-0132">Cell division</keyword>
<dbReference type="GO" id="GO:0005524">
    <property type="term" value="F:ATP binding"/>
    <property type="evidence" value="ECO:0007669"/>
    <property type="project" value="UniProtKB-KW"/>
</dbReference>
<dbReference type="NCBIfam" id="NF040713">
    <property type="entry name" value="ZapE"/>
    <property type="match status" value="1"/>
</dbReference>
<evidence type="ECO:0000256" key="1">
    <source>
        <dbReference type="ARBA" id="ARBA00022741"/>
    </source>
</evidence>
<dbReference type="InterPro" id="IPR027417">
    <property type="entry name" value="P-loop_NTPase"/>
</dbReference>
<dbReference type="SUPFAM" id="SSF52540">
    <property type="entry name" value="P-loop containing nucleoside triphosphate hydrolases"/>
    <property type="match status" value="1"/>
</dbReference>
<dbReference type="Gene3D" id="3.40.50.300">
    <property type="entry name" value="P-loop containing nucleotide triphosphate hydrolases"/>
    <property type="match status" value="1"/>
</dbReference>
<dbReference type="GO" id="GO:0005737">
    <property type="term" value="C:cytoplasm"/>
    <property type="evidence" value="ECO:0007669"/>
    <property type="project" value="TreeGrafter"/>
</dbReference>
<dbReference type="Proteomes" id="UP000215595">
    <property type="component" value="Unassembled WGS sequence"/>
</dbReference>
<dbReference type="PANTHER" id="PTHR12169">
    <property type="entry name" value="ATPASE N2B"/>
    <property type="match status" value="1"/>
</dbReference>
<keyword evidence="3" id="KW-0131">Cell cycle</keyword>
<comment type="caution">
    <text evidence="3">The sequence shown here is derived from an EMBL/GenBank/DDBJ whole genome shotgun (WGS) entry which is preliminary data.</text>
</comment>
<dbReference type="GO" id="GO:0051301">
    <property type="term" value="P:cell division"/>
    <property type="evidence" value="ECO:0007669"/>
    <property type="project" value="UniProtKB-KW"/>
</dbReference>
<dbReference type="EMBL" id="NCEB01000004">
    <property type="protein sequence ID" value="OYX35359.1"/>
    <property type="molecule type" value="Genomic_DNA"/>
</dbReference>
<reference evidence="3 4" key="1">
    <citation type="submission" date="2017-03" db="EMBL/GenBank/DDBJ databases">
        <title>Lifting the veil on microbial sulfur biogeochemistry in mining wastewaters.</title>
        <authorList>
            <person name="Kantor R.S."/>
            <person name="Colenbrander Nelson T."/>
            <person name="Marshall S."/>
            <person name="Bennett D."/>
            <person name="Apte S."/>
            <person name="Camacho D."/>
            <person name="Thomas B.C."/>
            <person name="Warren L.A."/>
            <person name="Banfield J.F."/>
        </authorList>
    </citation>
    <scope>NUCLEOTIDE SEQUENCE [LARGE SCALE GENOMIC DNA]</scope>
    <source>
        <strain evidence="3">32-69-9</strain>
    </source>
</reference>
<evidence type="ECO:0000256" key="2">
    <source>
        <dbReference type="ARBA" id="ARBA00022840"/>
    </source>
</evidence>
<sequence>MGSRTRAAYQKRLKDGRLTADPAQAGAVDALSRLETDLGKRGLFGGRPEVRGVYLWGPPGRGKSILMDLFFACAPEKRKTRAHFHAFMGQVHDLIRQWREGDKRARQAVFGTHRGDDPIEPVAALIASEARLLCFDELQVTDIADAMILGRLFDALFERKVVVCITSNRAPDQLYKDGINRPLFVPFIDRIVERCQVVELKGARDWRLDRMRASRFWYNGEGEARRTGFEMLWTDLKGEMPECPATLHILGRDVTIQRTAGGLARATFSELCDRPLGSRDYLAIAARFHTLFIEDIPLLTPDRRQAANRFVTLIDTLYEARRRLVALAAGAPEALYPAGDGAFEFQRTVSRLNEMQGAAWLDQAQTETLDAPVVASPQSALD</sequence>
<dbReference type="Pfam" id="PF03969">
    <property type="entry name" value="AFG1_ATPase"/>
    <property type="match status" value="1"/>
</dbReference>
<protein>
    <submittedName>
        <fullName evidence="3">Cell division protein ZapE</fullName>
    </submittedName>
</protein>
<keyword evidence="2" id="KW-0067">ATP-binding</keyword>
<accession>A0A258FT95</accession>
<name>A0A258FT95_9CAUL</name>